<gene>
    <name evidence="11" type="ORF">PQU95_13655</name>
</gene>
<evidence type="ECO:0000256" key="3">
    <source>
        <dbReference type="ARBA" id="ARBA00022989"/>
    </source>
</evidence>
<comment type="subcellular location">
    <subcellularLocation>
        <location evidence="1">Membrane</location>
        <topology evidence="1">Multi-pass membrane protein</topology>
    </subcellularLocation>
</comment>
<feature type="coiled-coil region" evidence="7">
    <location>
        <begin position="149"/>
        <end position="183"/>
    </location>
</feature>
<protein>
    <submittedName>
        <fullName evidence="11">Methyl-accepting chemotaxis protein</fullName>
    </submittedName>
</protein>
<keyword evidence="3 9" id="KW-1133">Transmembrane helix</keyword>
<dbReference type="Gene3D" id="1.10.287.950">
    <property type="entry name" value="Methyl-accepting chemotaxis protein"/>
    <property type="match status" value="1"/>
</dbReference>
<feature type="region of interest" description="Disordered" evidence="8">
    <location>
        <begin position="387"/>
        <end position="419"/>
    </location>
</feature>
<dbReference type="SMART" id="SM00283">
    <property type="entry name" value="MA"/>
    <property type="match status" value="1"/>
</dbReference>
<dbReference type="Proteomes" id="UP001219956">
    <property type="component" value="Unassembled WGS sequence"/>
</dbReference>
<evidence type="ECO:0000256" key="6">
    <source>
        <dbReference type="PROSITE-ProRule" id="PRU00284"/>
    </source>
</evidence>
<dbReference type="InterPro" id="IPR004089">
    <property type="entry name" value="MCPsignal_dom"/>
</dbReference>
<feature type="compositionally biased region" description="Polar residues" evidence="8">
    <location>
        <begin position="404"/>
        <end position="413"/>
    </location>
</feature>
<feature type="transmembrane region" description="Helical" evidence="9">
    <location>
        <begin position="33"/>
        <end position="52"/>
    </location>
</feature>
<evidence type="ECO:0000256" key="5">
    <source>
        <dbReference type="ARBA" id="ARBA00023224"/>
    </source>
</evidence>
<organism evidence="11 12">
    <name type="scientific">Vogesella aquatica</name>
    <dbReference type="NCBI Taxonomy" id="2984206"/>
    <lineage>
        <taxon>Bacteria</taxon>
        <taxon>Pseudomonadati</taxon>
        <taxon>Pseudomonadota</taxon>
        <taxon>Betaproteobacteria</taxon>
        <taxon>Neisseriales</taxon>
        <taxon>Chromobacteriaceae</taxon>
        <taxon>Vogesella</taxon>
    </lineage>
</organism>
<evidence type="ECO:0000256" key="8">
    <source>
        <dbReference type="SAM" id="MobiDB-lite"/>
    </source>
</evidence>
<reference evidence="11 12" key="1">
    <citation type="submission" date="2023-01" db="EMBL/GenBank/DDBJ databases">
        <title>Novel species of the genus Vogesella isolated from rivers.</title>
        <authorList>
            <person name="Lu H."/>
        </authorList>
    </citation>
    <scope>NUCLEOTIDE SEQUENCE [LARGE SCALE GENOMIC DNA]</scope>
    <source>
        <strain evidence="11 12">DC21W</strain>
    </source>
</reference>
<feature type="domain" description="Methyl-accepting transducer" evidence="10">
    <location>
        <begin position="113"/>
        <end position="349"/>
    </location>
</feature>
<keyword evidence="5 6" id="KW-0807">Transducer</keyword>
<dbReference type="RefSeq" id="WP_272752516.1">
    <property type="nucleotide sequence ID" value="NZ_JAQQLF010000017.1"/>
</dbReference>
<keyword evidence="4 9" id="KW-0472">Membrane</keyword>
<evidence type="ECO:0000256" key="9">
    <source>
        <dbReference type="SAM" id="Phobius"/>
    </source>
</evidence>
<evidence type="ECO:0000259" key="10">
    <source>
        <dbReference type="PROSITE" id="PS50111"/>
    </source>
</evidence>
<evidence type="ECO:0000256" key="1">
    <source>
        <dbReference type="ARBA" id="ARBA00004141"/>
    </source>
</evidence>
<dbReference type="PANTHER" id="PTHR32089">
    <property type="entry name" value="METHYL-ACCEPTING CHEMOTAXIS PROTEIN MCPB"/>
    <property type="match status" value="1"/>
</dbReference>
<evidence type="ECO:0000313" key="12">
    <source>
        <dbReference type="Proteomes" id="UP001219956"/>
    </source>
</evidence>
<dbReference type="Pfam" id="PF00015">
    <property type="entry name" value="MCPsignal"/>
    <property type="match status" value="1"/>
</dbReference>
<keyword evidence="12" id="KW-1185">Reference proteome</keyword>
<dbReference type="SUPFAM" id="SSF58104">
    <property type="entry name" value="Methyl-accepting chemotaxis protein (MCP) signaling domain"/>
    <property type="match status" value="1"/>
</dbReference>
<dbReference type="EMBL" id="JAQQLF010000017">
    <property type="protein sequence ID" value="MDC7718257.1"/>
    <property type="molecule type" value="Genomic_DNA"/>
</dbReference>
<comment type="caution">
    <text evidence="11">The sequence shown here is derived from an EMBL/GenBank/DDBJ whole genome shotgun (WGS) entry which is preliminary data.</text>
</comment>
<evidence type="ECO:0000256" key="2">
    <source>
        <dbReference type="ARBA" id="ARBA00022692"/>
    </source>
</evidence>
<sequence>MKATLIRLIAPALIPLLLLPALSLLLPENTFSTLLGSLLTGLAVMATLAWRIHKHFIKPARIFRQHLQSLKQEPIDFSKTLDLATSPDWEGCSRHFNALLEELDDIFTQVLGSSARLIPMSQELTDTYSAILQKNLLQSSHGQVLIGAISRMIEQAERLRVDLEQITAAAQHAEQDMGESREATLIVINGVTDVASLLEEATRDVRALAQASGNIGGILSSIKDIADQTNLLALNAAIEAARAGESGRGFAVVADEVRKLAHRTQEATQQVQNIMGDVQRGTEKVVSAMSTSLERADFAATHAGTSREKLDNITRSIGEINSSASEIGNAVSMQAQAVQDSKASGDILIQLNQDALDCSRIHAVSPDDLRNLAAKLRTSLARLHMHEKQWNDQRRTRARPSEIQLANSGSNDTGDIELF</sequence>
<proteinExistence type="predicted"/>
<evidence type="ECO:0000313" key="11">
    <source>
        <dbReference type="EMBL" id="MDC7718257.1"/>
    </source>
</evidence>
<name>A0ABT5J0A5_9NEIS</name>
<evidence type="ECO:0000256" key="4">
    <source>
        <dbReference type="ARBA" id="ARBA00023136"/>
    </source>
</evidence>
<dbReference type="PROSITE" id="PS50111">
    <property type="entry name" value="CHEMOTAXIS_TRANSDUC_2"/>
    <property type="match status" value="1"/>
</dbReference>
<accession>A0ABT5J0A5</accession>
<dbReference type="PANTHER" id="PTHR32089:SF119">
    <property type="entry name" value="METHYL-ACCEPTING CHEMOTAXIS PROTEIN CTPL"/>
    <property type="match status" value="1"/>
</dbReference>
<evidence type="ECO:0000256" key="7">
    <source>
        <dbReference type="SAM" id="Coils"/>
    </source>
</evidence>
<keyword evidence="2 9" id="KW-0812">Transmembrane</keyword>
<keyword evidence="7" id="KW-0175">Coiled coil</keyword>